<dbReference type="OrthoDB" id="10494586at2759"/>
<dbReference type="HOGENOM" id="CLU_2782898_0_0_1"/>
<organism evidence="1 2">
    <name type="scientific">Pisolithus microcarpus 441</name>
    <dbReference type="NCBI Taxonomy" id="765257"/>
    <lineage>
        <taxon>Eukaryota</taxon>
        <taxon>Fungi</taxon>
        <taxon>Dikarya</taxon>
        <taxon>Basidiomycota</taxon>
        <taxon>Agaricomycotina</taxon>
        <taxon>Agaricomycetes</taxon>
        <taxon>Agaricomycetidae</taxon>
        <taxon>Boletales</taxon>
        <taxon>Sclerodermatineae</taxon>
        <taxon>Pisolithaceae</taxon>
        <taxon>Pisolithus</taxon>
    </lineage>
</organism>
<evidence type="ECO:0000313" key="1">
    <source>
        <dbReference type="EMBL" id="KIK12651.1"/>
    </source>
</evidence>
<sequence>MHVHTSTPQTLTLLSFRAFRLAPGPYPGGYTHSFQWKYQQLSNDAYSRRGRTAPRTVFISLSNVSMTSR</sequence>
<evidence type="ECO:0000313" key="2">
    <source>
        <dbReference type="Proteomes" id="UP000054018"/>
    </source>
</evidence>
<dbReference type="Proteomes" id="UP000054018">
    <property type="component" value="Unassembled WGS sequence"/>
</dbReference>
<keyword evidence="2" id="KW-1185">Reference proteome</keyword>
<gene>
    <name evidence="1" type="ORF">PISMIDRAFT_689286</name>
</gene>
<accession>A0A0C9Y6U4</accession>
<dbReference type="EMBL" id="KN834061">
    <property type="protein sequence ID" value="KIK12651.1"/>
    <property type="molecule type" value="Genomic_DNA"/>
</dbReference>
<feature type="non-terminal residue" evidence="1">
    <location>
        <position position="69"/>
    </location>
</feature>
<name>A0A0C9Y6U4_9AGAM</name>
<proteinExistence type="predicted"/>
<reference evidence="1 2" key="1">
    <citation type="submission" date="2014-04" db="EMBL/GenBank/DDBJ databases">
        <authorList>
            <consortium name="DOE Joint Genome Institute"/>
            <person name="Kuo A."/>
            <person name="Kohler A."/>
            <person name="Costa M.D."/>
            <person name="Nagy L.G."/>
            <person name="Floudas D."/>
            <person name="Copeland A."/>
            <person name="Barry K.W."/>
            <person name="Cichocki N."/>
            <person name="Veneault-Fourrey C."/>
            <person name="LaButti K."/>
            <person name="Lindquist E.A."/>
            <person name="Lipzen A."/>
            <person name="Lundell T."/>
            <person name="Morin E."/>
            <person name="Murat C."/>
            <person name="Sun H."/>
            <person name="Tunlid A."/>
            <person name="Henrissat B."/>
            <person name="Grigoriev I.V."/>
            <person name="Hibbett D.S."/>
            <person name="Martin F."/>
            <person name="Nordberg H.P."/>
            <person name="Cantor M.N."/>
            <person name="Hua S.X."/>
        </authorList>
    </citation>
    <scope>NUCLEOTIDE SEQUENCE [LARGE SCALE GENOMIC DNA]</scope>
    <source>
        <strain evidence="1 2">441</strain>
    </source>
</reference>
<dbReference type="AlphaFoldDB" id="A0A0C9Y6U4"/>
<reference evidence="2" key="2">
    <citation type="submission" date="2015-01" db="EMBL/GenBank/DDBJ databases">
        <title>Evolutionary Origins and Diversification of the Mycorrhizal Mutualists.</title>
        <authorList>
            <consortium name="DOE Joint Genome Institute"/>
            <consortium name="Mycorrhizal Genomics Consortium"/>
            <person name="Kohler A."/>
            <person name="Kuo A."/>
            <person name="Nagy L.G."/>
            <person name="Floudas D."/>
            <person name="Copeland A."/>
            <person name="Barry K.W."/>
            <person name="Cichocki N."/>
            <person name="Veneault-Fourrey C."/>
            <person name="LaButti K."/>
            <person name="Lindquist E.A."/>
            <person name="Lipzen A."/>
            <person name="Lundell T."/>
            <person name="Morin E."/>
            <person name="Murat C."/>
            <person name="Riley R."/>
            <person name="Ohm R."/>
            <person name="Sun H."/>
            <person name="Tunlid A."/>
            <person name="Henrissat B."/>
            <person name="Grigoriev I.V."/>
            <person name="Hibbett D.S."/>
            <person name="Martin F."/>
        </authorList>
    </citation>
    <scope>NUCLEOTIDE SEQUENCE [LARGE SCALE GENOMIC DNA]</scope>
    <source>
        <strain evidence="2">441</strain>
    </source>
</reference>
<protein>
    <submittedName>
        <fullName evidence="1">Unplaced genomic scaffold scaffold_377, whole genome shotgun sequence</fullName>
    </submittedName>
</protein>